<dbReference type="PANTHER" id="PTHR35869">
    <property type="entry name" value="OUTER-MEMBRANE LIPOPROTEIN CARRIER PROTEIN"/>
    <property type="match status" value="1"/>
</dbReference>
<comment type="similarity">
    <text evidence="2 10">Belongs to the LolA family.</text>
</comment>
<sequence precursor="true">MNKLTQLKQLWLLTAVLITSTYTFAADMDAKQQLKVKLSLLATYQANFTQTVVDIENTLLQQASGRIVLQQPNKLYWELFEPNESVLLADGDNIWNVDPFLEQVVVNSADVALDNNPLILLTNPDSSKWQEFTVSQSDNQFIITPLELNGGIESLRLVFNGDLLVELESQDGQQQKSVLSFSDIKQNKPLPANTFIFVMPEGYELDDQR</sequence>
<proteinExistence type="inferred from homology"/>
<keyword evidence="11" id="KW-0449">Lipoprotein</keyword>
<dbReference type="AlphaFoldDB" id="K6XCG3"/>
<evidence type="ECO:0000256" key="10">
    <source>
        <dbReference type="HAMAP-Rule" id="MF_00240"/>
    </source>
</evidence>
<evidence type="ECO:0000256" key="8">
    <source>
        <dbReference type="ARBA" id="ARBA00022927"/>
    </source>
</evidence>
<comment type="subunit">
    <text evidence="3 10">Monomer.</text>
</comment>
<evidence type="ECO:0000256" key="9">
    <source>
        <dbReference type="ARBA" id="ARBA00023186"/>
    </source>
</evidence>
<dbReference type="RefSeq" id="WP_007617996.1">
    <property type="nucleotide sequence ID" value="NZ_BAEO01000015.1"/>
</dbReference>
<dbReference type="SUPFAM" id="SSF89392">
    <property type="entry name" value="Prokaryotic lipoproteins and lipoprotein localization factors"/>
    <property type="match status" value="1"/>
</dbReference>
<comment type="caution">
    <text evidence="11">The sequence shown here is derived from an EMBL/GenBank/DDBJ whole genome shotgun (WGS) entry which is preliminary data.</text>
</comment>
<evidence type="ECO:0000256" key="3">
    <source>
        <dbReference type="ARBA" id="ARBA00011245"/>
    </source>
</evidence>
<dbReference type="NCBIfam" id="TIGR00547">
    <property type="entry name" value="lolA"/>
    <property type="match status" value="1"/>
</dbReference>
<organism evidence="11 12">
    <name type="scientific">Paraglaciecola arctica BSs20135</name>
    <dbReference type="NCBI Taxonomy" id="493475"/>
    <lineage>
        <taxon>Bacteria</taxon>
        <taxon>Pseudomonadati</taxon>
        <taxon>Pseudomonadota</taxon>
        <taxon>Gammaproteobacteria</taxon>
        <taxon>Alteromonadales</taxon>
        <taxon>Alteromonadaceae</taxon>
        <taxon>Paraglaciecola</taxon>
    </lineage>
</organism>
<keyword evidence="6 10" id="KW-0732">Signal</keyword>
<keyword evidence="12" id="KW-1185">Reference proteome</keyword>
<feature type="signal peptide" evidence="10">
    <location>
        <begin position="1"/>
        <end position="25"/>
    </location>
</feature>
<evidence type="ECO:0000256" key="5">
    <source>
        <dbReference type="ARBA" id="ARBA00022448"/>
    </source>
</evidence>
<dbReference type="EMBL" id="BAEO01000015">
    <property type="protein sequence ID" value="GAC18299.1"/>
    <property type="molecule type" value="Genomic_DNA"/>
</dbReference>
<evidence type="ECO:0000256" key="7">
    <source>
        <dbReference type="ARBA" id="ARBA00022764"/>
    </source>
</evidence>
<dbReference type="GO" id="GO:0042953">
    <property type="term" value="P:lipoprotein transport"/>
    <property type="evidence" value="ECO:0007669"/>
    <property type="project" value="InterPro"/>
</dbReference>
<comment type="function">
    <text evidence="10">Participates in the translocation of lipoproteins from the inner membrane to the outer membrane. Only forms a complex with a lipoprotein if the residue after the N-terminal Cys is not an aspartate (The Asp acts as a targeting signal to indicate that the lipoprotein should stay in the inner membrane).</text>
</comment>
<comment type="subcellular location">
    <subcellularLocation>
        <location evidence="1 10">Periplasm</location>
    </subcellularLocation>
</comment>
<dbReference type="InterPro" id="IPR004564">
    <property type="entry name" value="OM_lipoprot_carrier_LolA-like"/>
</dbReference>
<keyword evidence="7 10" id="KW-0574">Periplasm</keyword>
<gene>
    <name evidence="10 11" type="primary">lolA</name>
    <name evidence="11" type="ORF">GARC_1323</name>
</gene>
<dbReference type="InterPro" id="IPR029046">
    <property type="entry name" value="LolA/LolB/LppX"/>
</dbReference>
<dbReference type="Pfam" id="PF03548">
    <property type="entry name" value="LolA"/>
    <property type="match status" value="1"/>
</dbReference>
<dbReference type="GO" id="GO:0030288">
    <property type="term" value="C:outer membrane-bounded periplasmic space"/>
    <property type="evidence" value="ECO:0007669"/>
    <property type="project" value="TreeGrafter"/>
</dbReference>
<dbReference type="eggNOG" id="COG2834">
    <property type="taxonomic scope" value="Bacteria"/>
</dbReference>
<dbReference type="InterPro" id="IPR018323">
    <property type="entry name" value="OM_lipoprot_carrier_LolA_Pbac"/>
</dbReference>
<evidence type="ECO:0000256" key="2">
    <source>
        <dbReference type="ARBA" id="ARBA00007615"/>
    </source>
</evidence>
<evidence type="ECO:0000313" key="11">
    <source>
        <dbReference type="EMBL" id="GAC18299.1"/>
    </source>
</evidence>
<keyword evidence="5 10" id="KW-0813">Transport</keyword>
<reference evidence="11 12" key="1">
    <citation type="journal article" date="2017" name="Antonie Van Leeuwenhoek">
        <title>Rhizobium rhizosphaerae sp. nov., a novel species isolated from rice rhizosphere.</title>
        <authorList>
            <person name="Zhao J.J."/>
            <person name="Zhang J."/>
            <person name="Zhang R.J."/>
            <person name="Zhang C.W."/>
            <person name="Yin H.Q."/>
            <person name="Zhang X.X."/>
        </authorList>
    </citation>
    <scope>NUCLEOTIDE SEQUENCE [LARGE SCALE GENOMIC DNA]</scope>
    <source>
        <strain evidence="11 12">BSs20135</strain>
    </source>
</reference>
<evidence type="ECO:0000256" key="6">
    <source>
        <dbReference type="ARBA" id="ARBA00022729"/>
    </source>
</evidence>
<protein>
    <recommendedName>
        <fullName evidence="4 10">Outer-membrane lipoprotein carrier protein</fullName>
    </recommendedName>
</protein>
<evidence type="ECO:0000256" key="1">
    <source>
        <dbReference type="ARBA" id="ARBA00004418"/>
    </source>
</evidence>
<dbReference type="HAMAP" id="MF_00240">
    <property type="entry name" value="LolA"/>
    <property type="match status" value="1"/>
</dbReference>
<dbReference type="STRING" id="493475.GARC_1323"/>
<dbReference type="PANTHER" id="PTHR35869:SF1">
    <property type="entry name" value="OUTER-MEMBRANE LIPOPROTEIN CARRIER PROTEIN"/>
    <property type="match status" value="1"/>
</dbReference>
<keyword evidence="8 10" id="KW-0653">Protein transport</keyword>
<accession>K6XCG3</accession>
<dbReference type="CDD" id="cd16325">
    <property type="entry name" value="LolA"/>
    <property type="match status" value="1"/>
</dbReference>
<evidence type="ECO:0000313" key="12">
    <source>
        <dbReference type="Proteomes" id="UP000006327"/>
    </source>
</evidence>
<dbReference type="GO" id="GO:0044874">
    <property type="term" value="P:lipoprotein localization to outer membrane"/>
    <property type="evidence" value="ECO:0007669"/>
    <property type="project" value="UniProtKB-UniRule"/>
</dbReference>
<keyword evidence="9 10" id="KW-0143">Chaperone</keyword>
<feature type="chain" id="PRO_5009016169" description="Outer-membrane lipoprotein carrier protein" evidence="10">
    <location>
        <begin position="26"/>
        <end position="209"/>
    </location>
</feature>
<dbReference type="Proteomes" id="UP000006327">
    <property type="component" value="Unassembled WGS sequence"/>
</dbReference>
<dbReference type="Gene3D" id="2.50.20.10">
    <property type="entry name" value="Lipoprotein localisation LolA/LolB/LppX"/>
    <property type="match status" value="1"/>
</dbReference>
<name>K6XCG3_9ALTE</name>
<evidence type="ECO:0000256" key="4">
    <source>
        <dbReference type="ARBA" id="ARBA00014035"/>
    </source>
</evidence>
<dbReference type="OrthoDB" id="9787361at2"/>